<reference evidence="1 2" key="1">
    <citation type="submission" date="2018-01" db="EMBL/GenBank/DDBJ databases">
        <title>Draft genome sequences of clinical isolates and type strains of oral Veillonella including Veillonella infantum sp., nov.</title>
        <authorList>
            <person name="Mashima I."/>
            <person name="Liao Y.-C."/>
            <person name="Sabharwal A."/>
            <person name="Haase E.M."/>
            <person name="Nakazawa F."/>
            <person name="Scannapieco F.A."/>
        </authorList>
    </citation>
    <scope>NUCLEOTIDE SEQUENCE [LARGE SCALE GENOMIC DNA]</scope>
    <source>
        <strain evidence="1 2">JCM 15642</strain>
    </source>
</reference>
<comment type="caution">
    <text evidence="1">The sequence shown here is derived from an EMBL/GenBank/DDBJ whole genome shotgun (WGS) entry which is preliminary data.</text>
</comment>
<evidence type="ECO:0000313" key="2">
    <source>
        <dbReference type="Proteomes" id="UP000238774"/>
    </source>
</evidence>
<dbReference type="Proteomes" id="UP000238774">
    <property type="component" value="Unassembled WGS sequence"/>
</dbReference>
<keyword evidence="2" id="KW-1185">Reference proteome</keyword>
<accession>A0ABX5BX55</accession>
<name>A0ABX5BX55_9FIRM</name>
<gene>
    <name evidence="1" type="ORF">VRHSUH09_06670</name>
</gene>
<protein>
    <submittedName>
        <fullName evidence="1">Uncharacterized protein</fullName>
    </submittedName>
</protein>
<dbReference type="EMBL" id="PPCX01000010">
    <property type="protein sequence ID" value="PQL12096.1"/>
    <property type="molecule type" value="Genomic_DNA"/>
</dbReference>
<proteinExistence type="predicted"/>
<sequence>MPLTETFDLFDEVEKTYVPSLDSPEAIAERNIREEQENKERPLKRDKFGFEYGKRFNIKLFSSNSKSINLNNYCLTTRDETKRRNELYNLIESYAILEASSAGKKRNGFDSFISALARIGCYVNSNNIIVGRNPNDFLNTDRLKGLLADKPFNMSKTTAEQFIRCAKKAKILKKIGKSKDCMYMVNPIIHMPYYTKISSEVFFEFPLSSELFFSDEQFKALKLAINDGNFSRDEVKRIEAGIKYERE</sequence>
<organism evidence="1 2">
    <name type="scientific">Veillonella rogosae JCM 15642</name>
    <dbReference type="NCBI Taxonomy" id="1298595"/>
    <lineage>
        <taxon>Bacteria</taxon>
        <taxon>Bacillati</taxon>
        <taxon>Bacillota</taxon>
        <taxon>Negativicutes</taxon>
        <taxon>Veillonellales</taxon>
        <taxon>Veillonellaceae</taxon>
        <taxon>Veillonella</taxon>
    </lineage>
</organism>
<evidence type="ECO:0000313" key="1">
    <source>
        <dbReference type="EMBL" id="PQL12096.1"/>
    </source>
</evidence>
<dbReference type="RefSeq" id="WP_054747131.1">
    <property type="nucleotide sequence ID" value="NZ_BBDV01000002.1"/>
</dbReference>